<keyword evidence="1" id="KW-1133">Transmembrane helix</keyword>
<dbReference type="GeneID" id="24922012"/>
<protein>
    <submittedName>
        <fullName evidence="2">Uncharacterized protein</fullName>
    </submittedName>
</protein>
<dbReference type="Proteomes" id="UP000008312">
    <property type="component" value="Unassembled WGS sequence"/>
</dbReference>
<accession>D8MBI9</accession>
<keyword evidence="3" id="KW-1185">Reference proteome</keyword>
<organism evidence="2">
    <name type="scientific">Blastocystis hominis</name>
    <dbReference type="NCBI Taxonomy" id="12968"/>
    <lineage>
        <taxon>Eukaryota</taxon>
        <taxon>Sar</taxon>
        <taxon>Stramenopiles</taxon>
        <taxon>Bigyra</taxon>
        <taxon>Opalozoa</taxon>
        <taxon>Opalinata</taxon>
        <taxon>Blastocystidae</taxon>
        <taxon>Blastocystis</taxon>
    </lineage>
</organism>
<dbReference type="EMBL" id="FN668691">
    <property type="protein sequence ID" value="CBK25428.2"/>
    <property type="molecule type" value="Genomic_DNA"/>
</dbReference>
<sequence>MMSPPLEGENSIRCGDYSLCVNGENSSMKFTYRFTPSNTSGIWAFQRLVYQYSDKKCLSSNRVLWMNISYVIIDNSEDTYTFQLVNGSFEFVDSLTSYCVPLRANQEHSISDYVCTGFPEYENQKLNLTELLHRTIETVDFVFTEKQLQVISGGKSTFYDLESKELCEGVQVQVIVIYVIVLGVCTALIVAFISVICKSRSEPIYPRREIRSISSPLPLGTHPYSKKCSYQRCAVDIIVWCVCWKQLLFLGLPFMVLRMKKKRKDKIR</sequence>
<reference evidence="2" key="1">
    <citation type="submission" date="2010-02" db="EMBL/GenBank/DDBJ databases">
        <title>Sequencing and annotation of the Blastocystis hominis genome.</title>
        <authorList>
            <person name="Wincker P."/>
        </authorList>
    </citation>
    <scope>NUCLEOTIDE SEQUENCE</scope>
    <source>
        <strain evidence="2">Singapore isolate B</strain>
    </source>
</reference>
<keyword evidence="1" id="KW-0472">Membrane</keyword>
<dbReference type="OrthoDB" id="10608178at2759"/>
<evidence type="ECO:0000256" key="1">
    <source>
        <dbReference type="SAM" id="Phobius"/>
    </source>
</evidence>
<evidence type="ECO:0000313" key="2">
    <source>
        <dbReference type="EMBL" id="CBK25428.2"/>
    </source>
</evidence>
<keyword evidence="1" id="KW-0812">Transmembrane</keyword>
<evidence type="ECO:0000313" key="3">
    <source>
        <dbReference type="Proteomes" id="UP000008312"/>
    </source>
</evidence>
<dbReference type="AlphaFoldDB" id="D8MBI9"/>
<proteinExistence type="predicted"/>
<gene>
    <name evidence="2" type="ORF">GSBLH_T00005029001</name>
</gene>
<dbReference type="RefSeq" id="XP_012899476.1">
    <property type="nucleotide sequence ID" value="XM_013044022.1"/>
</dbReference>
<name>D8MBI9_BLAHO</name>
<dbReference type="InParanoid" id="D8MBI9"/>
<feature type="transmembrane region" description="Helical" evidence="1">
    <location>
        <begin position="237"/>
        <end position="257"/>
    </location>
</feature>
<feature type="transmembrane region" description="Helical" evidence="1">
    <location>
        <begin position="174"/>
        <end position="196"/>
    </location>
</feature>